<evidence type="ECO:0000313" key="2">
    <source>
        <dbReference type="EMBL" id="QLI05742.1"/>
    </source>
</evidence>
<reference evidence="2 3" key="1">
    <citation type="submission" date="2020-02" db="EMBL/GenBank/DDBJ databases">
        <title>Complete genome sequence of the novel Campylobacter species Candidatus Campylobacter infans.</title>
        <authorList>
            <person name="Duim B."/>
            <person name="Zomer A."/>
            <person name="van der Graaf L."/>
            <person name="Wagenaar J."/>
        </authorList>
    </citation>
    <scope>NUCLEOTIDE SEQUENCE [LARGE SCALE GENOMIC DNA]</scope>
    <source>
        <strain evidence="2 3">19S00001</strain>
    </source>
</reference>
<organism evidence="2 3">
    <name type="scientific">Candidatus Campylobacter infans</name>
    <dbReference type="NCBI Taxonomy" id="2561898"/>
    <lineage>
        <taxon>Bacteria</taxon>
        <taxon>Pseudomonadati</taxon>
        <taxon>Campylobacterota</taxon>
        <taxon>Epsilonproteobacteria</taxon>
        <taxon>Campylobacterales</taxon>
        <taxon>Campylobacteraceae</taxon>
        <taxon>Campylobacter</taxon>
    </lineage>
</organism>
<gene>
    <name evidence="2" type="ORF">CINF_1256</name>
</gene>
<dbReference type="EMBL" id="CP049075">
    <property type="protein sequence ID" value="QLI05742.1"/>
    <property type="molecule type" value="Genomic_DNA"/>
</dbReference>
<protein>
    <submittedName>
        <fullName evidence="2">Uncharacterized protein</fullName>
    </submittedName>
</protein>
<dbReference type="KEGG" id="cinf:CINF_1256"/>
<proteinExistence type="predicted"/>
<dbReference type="Proteomes" id="UP000509414">
    <property type="component" value="Chromosome"/>
</dbReference>
<dbReference type="AlphaFoldDB" id="A0A7H9CIG7"/>
<evidence type="ECO:0000313" key="3">
    <source>
        <dbReference type="Proteomes" id="UP000509414"/>
    </source>
</evidence>
<evidence type="ECO:0000256" key="1">
    <source>
        <dbReference type="SAM" id="MobiDB-lite"/>
    </source>
</evidence>
<name>A0A7H9CIG7_9BACT</name>
<feature type="region of interest" description="Disordered" evidence="1">
    <location>
        <begin position="1"/>
        <end position="20"/>
    </location>
</feature>
<accession>A0A7H9CIG7</accession>
<sequence length="843" mass="91515">MAKQITQLPTPPSSRDTSNFNDRADAFVQALPKFATETNELAQEISQISAQNQSALQATKQEITTLKEQFASELTTTIQSNEMRLNNLAKSSQDTLSDLTRQAQANLNNAISAKQNDLKSIIDSANANLNAQIAATGTGTGGGFKYKADRNPSIAEQNAQIGALWLNTSTAEFFICENAEIGAQVWRGSQSTIISQNNQPTPPTNTANFVKELSANTSYSFVFSGATDSDGTIEAYEVSEISSPLLEVKNKRVSAGSPHEFVVKAVENDTNISFKVAAVDNAGALSPRIAINLKLLSNQIPTAPTNTGDFAKTIKANSTYSFAFSGATDPDGSVTSYIVQSISQPSLVGVESAEISAGNSHKFIINDISVDETRVSFQVRAKDNRGALSEPVRIETSIKKDKTIYGELGGFGAGLAYNKEHALENGLIAMIDNDNPQSANFANWQTPDGSVFVQIPCFWYKVDLNTRIKELYDTPEISISFESKPGYIRHYGFEKSDGTAYDFVYVSKYLISNSAGWRTGGKACFKPGWAVCSWQASSKIKDSFECNTIDFLQGYNSSIQNNAFFIDAVKQVNERVCLHSAFLRGAHYLLAEAHKQACVKKYETKEKVPENICAYLNKSLLFAQKTSVDKKYTMYYTKECRGRQYSTQRVGAYATGLDTRAGYTCHNGQACGISDFGGGYSECDLGILTILDQTYALKGLDLLPQITSKNASTISSDYAQISTTGRNATGRAGNSNAGTNPIFAYSNLTQDRMLDGALFTLNTAKSELGTYAYGAMNFIAPDTTQRDPQIRAYGGGVNALPYAPNVGYVVDESIATGALFSRNVYLTGSHPFHSARAVLVPKR</sequence>
<dbReference type="RefSeq" id="WP_179974919.1">
    <property type="nucleotide sequence ID" value="NZ_CP049075.1"/>
</dbReference>
<keyword evidence="3" id="KW-1185">Reference proteome</keyword>